<evidence type="ECO:0000256" key="1">
    <source>
        <dbReference type="ARBA" id="ARBA00005234"/>
    </source>
</evidence>
<evidence type="ECO:0000259" key="6">
    <source>
        <dbReference type="PROSITE" id="PS50600"/>
    </source>
</evidence>
<dbReference type="PANTHER" id="PTHR12606">
    <property type="entry name" value="SENTRIN/SUMO-SPECIFIC PROTEASE"/>
    <property type="match status" value="1"/>
</dbReference>
<dbReference type="EMBL" id="PVWQ01000016">
    <property type="protein sequence ID" value="RDW61753.1"/>
    <property type="molecule type" value="Genomic_DNA"/>
</dbReference>
<gene>
    <name evidence="7" type="ORF">DSM5745_10425</name>
</gene>
<feature type="region of interest" description="Disordered" evidence="5">
    <location>
        <begin position="552"/>
        <end position="601"/>
    </location>
</feature>
<organism evidence="7 8">
    <name type="scientific">Aspergillus mulundensis</name>
    <dbReference type="NCBI Taxonomy" id="1810919"/>
    <lineage>
        <taxon>Eukaryota</taxon>
        <taxon>Fungi</taxon>
        <taxon>Dikarya</taxon>
        <taxon>Ascomycota</taxon>
        <taxon>Pezizomycotina</taxon>
        <taxon>Eurotiomycetes</taxon>
        <taxon>Eurotiomycetidae</taxon>
        <taxon>Eurotiales</taxon>
        <taxon>Aspergillaceae</taxon>
        <taxon>Aspergillus</taxon>
        <taxon>Aspergillus subgen. Nidulantes</taxon>
    </lineage>
</organism>
<feature type="region of interest" description="Disordered" evidence="5">
    <location>
        <begin position="214"/>
        <end position="264"/>
    </location>
</feature>
<accession>A0A3D8QIV0</accession>
<keyword evidence="4" id="KW-0788">Thiol protease</keyword>
<dbReference type="Proteomes" id="UP000256690">
    <property type="component" value="Unassembled WGS sequence"/>
</dbReference>
<feature type="compositionally biased region" description="Polar residues" evidence="5">
    <location>
        <begin position="1"/>
        <end position="11"/>
    </location>
</feature>
<keyword evidence="2" id="KW-0645">Protease</keyword>
<dbReference type="STRING" id="1810919.A0A3D8QIV0"/>
<evidence type="ECO:0000256" key="3">
    <source>
        <dbReference type="ARBA" id="ARBA00022801"/>
    </source>
</evidence>
<dbReference type="SUPFAM" id="SSF54001">
    <property type="entry name" value="Cysteine proteinases"/>
    <property type="match status" value="1"/>
</dbReference>
<keyword evidence="3" id="KW-0378">Hydrolase</keyword>
<dbReference type="RefSeq" id="XP_026598884.1">
    <property type="nucleotide sequence ID" value="XM_026752441.1"/>
</dbReference>
<feature type="region of interest" description="Disordered" evidence="5">
    <location>
        <begin position="471"/>
        <end position="493"/>
    </location>
</feature>
<dbReference type="Gene3D" id="3.40.395.10">
    <property type="entry name" value="Adenoviral Proteinase, Chain A"/>
    <property type="match status" value="1"/>
</dbReference>
<feature type="compositionally biased region" description="Polar residues" evidence="5">
    <location>
        <begin position="247"/>
        <end position="261"/>
    </location>
</feature>
<feature type="region of interest" description="Disordered" evidence="5">
    <location>
        <begin position="300"/>
        <end position="331"/>
    </location>
</feature>
<dbReference type="OrthoDB" id="1939479at2759"/>
<dbReference type="InterPro" id="IPR003653">
    <property type="entry name" value="Peptidase_C48_C"/>
</dbReference>
<evidence type="ECO:0000256" key="2">
    <source>
        <dbReference type="ARBA" id="ARBA00022670"/>
    </source>
</evidence>
<evidence type="ECO:0000313" key="7">
    <source>
        <dbReference type="EMBL" id="RDW61753.1"/>
    </source>
</evidence>
<dbReference type="PROSITE" id="PS50600">
    <property type="entry name" value="ULP_PROTEASE"/>
    <property type="match status" value="1"/>
</dbReference>
<evidence type="ECO:0000256" key="5">
    <source>
        <dbReference type="SAM" id="MobiDB-lite"/>
    </source>
</evidence>
<dbReference type="GO" id="GO:0006508">
    <property type="term" value="P:proteolysis"/>
    <property type="evidence" value="ECO:0007669"/>
    <property type="project" value="UniProtKB-KW"/>
</dbReference>
<comment type="similarity">
    <text evidence="1">Belongs to the peptidase C48 family.</text>
</comment>
<dbReference type="PANTHER" id="PTHR12606:SF141">
    <property type="entry name" value="GH15225P-RELATED"/>
    <property type="match status" value="1"/>
</dbReference>
<evidence type="ECO:0000313" key="8">
    <source>
        <dbReference type="Proteomes" id="UP000256690"/>
    </source>
</evidence>
<dbReference type="AlphaFoldDB" id="A0A3D8QIV0"/>
<name>A0A3D8QIV0_9EURO</name>
<dbReference type="FunFam" id="3.40.395.10:FF:000014">
    <property type="entry name" value="Ulp1 protease family protein"/>
    <property type="match status" value="1"/>
</dbReference>
<dbReference type="Pfam" id="PF02902">
    <property type="entry name" value="Peptidase_C48"/>
    <property type="match status" value="1"/>
</dbReference>
<sequence length="985" mass="108332">MSYFSNNQASPEDTVMTDASPYDALNYGPTSLQFSREDLADPARDYVPNWNPSDVKKITSDGTNHPLPTLASSSQTPTRRPIPRLGPRPPEVVRPIERSARPMGMINRPRSMLSPSQFRFSQARTAFQRDERPLVLPRANEVELYRHAATTYRTGLMNSSRPSGYSSALGAGFGRRDQPLSVHDPTRQAALIKPRKRDQEGNILDHTGSLFAPRARSADDNTRNDESRLMTTDAGSPIAKFRRVSGEASNTSSMSIDNSETSIEDPAQPIAQRTSFDSPAVPLNTVAPVTPVEQTVNSNGIVPGCWPSASTPGSAAGPSEPQQPTQPQRFPQPQLLRAPHFSPQHQPQPVTETHVTPQAALMSGALMPGHYDSPQGQDASDVAPEVARPVDNGPPVWAHYYATVHGTLRQAYTAQRAMMQTVANAFHGALAAACTLTRQTHQAAGTAAQRVTAMWRERRDAHARARAARAARAAAAPAPDTATPPVSPARASPPRVNIATLSPEQQENVRRNIWRRRHGFPVNENLPFPDEASREASRMAAAFYDPRINAIPSFLSQGDPSRRVDDVSRSTSRTHRGLPPTPVNDRDRPQAPRNGILKRSLVPTMSPETQRRLLPGPITPQAHRVGLEHRVQFRSPIVQSSPSNVHDWARASAQPGPGLDALLVDQLNGPDAQLQAQLAASLDPYVDPWGQRDFAEGTPRSAIKLVKPASEPVPSGRSESVYAKELQKIEKEKRLKDGPVGRQIPEGVVVRPLADDWKARLEKAMKKPDYAEVAHTHTGEPLTRGDIATCYTPLKWLNDEVINSYLGLIVEHMREEHHNAGRHAKPHYHAFNTFFFSNLRDKGYDSVRRWAKRAKIGGPDLLDVDTVFIPVHDMSHWTLIVVKPSARTIEHFDSLGSLSKRHVATVKDWLRGELGDLFVDAEWNVLPSKSPQQNNGSDCGVFLLTTAKAVALNIEPLAYGAKDTPLLRQKIVAELMNGRFEAASL</sequence>
<dbReference type="GO" id="GO:0016929">
    <property type="term" value="F:deSUMOylase activity"/>
    <property type="evidence" value="ECO:0007669"/>
    <property type="project" value="TreeGrafter"/>
</dbReference>
<reference evidence="7 8" key="1">
    <citation type="journal article" date="2018" name="IMA Fungus">
        <title>IMA Genome-F 9: Draft genome sequence of Annulohypoxylon stygium, Aspergillus mulundensis, Berkeleyomyces basicola (syn. Thielaviopsis basicola), Ceratocystis smalleyi, two Cercospora beticola strains, Coleophoma cylindrospora, Fusarium fracticaudum, Phialophora cf. hyalina, and Morchella septimelata.</title>
        <authorList>
            <person name="Wingfield B.D."/>
            <person name="Bills G.F."/>
            <person name="Dong Y."/>
            <person name="Huang W."/>
            <person name="Nel W.J."/>
            <person name="Swalarsk-Parry B.S."/>
            <person name="Vaghefi N."/>
            <person name="Wilken P.M."/>
            <person name="An Z."/>
            <person name="de Beer Z.W."/>
            <person name="De Vos L."/>
            <person name="Chen L."/>
            <person name="Duong T.A."/>
            <person name="Gao Y."/>
            <person name="Hammerbacher A."/>
            <person name="Kikkert J.R."/>
            <person name="Li Y."/>
            <person name="Li H."/>
            <person name="Li K."/>
            <person name="Li Q."/>
            <person name="Liu X."/>
            <person name="Ma X."/>
            <person name="Naidoo K."/>
            <person name="Pethybridge S.J."/>
            <person name="Sun J."/>
            <person name="Steenkamp E.T."/>
            <person name="van der Nest M.A."/>
            <person name="van Wyk S."/>
            <person name="Wingfield M.J."/>
            <person name="Xiong C."/>
            <person name="Yue Q."/>
            <person name="Zhang X."/>
        </authorList>
    </citation>
    <scope>NUCLEOTIDE SEQUENCE [LARGE SCALE GENOMIC DNA]</scope>
    <source>
        <strain evidence="7 8">DSM 5745</strain>
    </source>
</reference>
<dbReference type="GO" id="GO:0016926">
    <property type="term" value="P:protein desumoylation"/>
    <property type="evidence" value="ECO:0007669"/>
    <property type="project" value="TreeGrafter"/>
</dbReference>
<dbReference type="InterPro" id="IPR038765">
    <property type="entry name" value="Papain-like_cys_pep_sf"/>
</dbReference>
<keyword evidence="8" id="KW-1185">Reference proteome</keyword>
<proteinExistence type="inferred from homology"/>
<protein>
    <recommendedName>
        <fullName evidence="6">Ubiquitin-like protease family profile domain-containing protein</fullName>
    </recommendedName>
</protein>
<feature type="compositionally biased region" description="Low complexity" evidence="5">
    <location>
        <begin position="307"/>
        <end position="331"/>
    </location>
</feature>
<feature type="region of interest" description="Disordered" evidence="5">
    <location>
        <begin position="1"/>
        <end position="22"/>
    </location>
</feature>
<dbReference type="GO" id="GO:0005634">
    <property type="term" value="C:nucleus"/>
    <property type="evidence" value="ECO:0007669"/>
    <property type="project" value="TreeGrafter"/>
</dbReference>
<dbReference type="GeneID" id="38120795"/>
<feature type="compositionally biased region" description="Basic and acidic residues" evidence="5">
    <location>
        <begin position="216"/>
        <end position="228"/>
    </location>
</feature>
<feature type="region of interest" description="Disordered" evidence="5">
    <location>
        <begin position="55"/>
        <end position="92"/>
    </location>
</feature>
<evidence type="ECO:0000256" key="4">
    <source>
        <dbReference type="ARBA" id="ARBA00022807"/>
    </source>
</evidence>
<comment type="caution">
    <text evidence="7">The sequence shown here is derived from an EMBL/GenBank/DDBJ whole genome shotgun (WGS) entry which is preliminary data.</text>
</comment>
<feature type="domain" description="Ubiquitin-like protease family profile" evidence="6">
    <location>
        <begin position="763"/>
        <end position="950"/>
    </location>
</feature>